<evidence type="ECO:0000259" key="2">
    <source>
        <dbReference type="Pfam" id="PF26168"/>
    </source>
</evidence>
<dbReference type="InterPro" id="IPR058980">
    <property type="entry name" value="Glyco_transf_N"/>
</dbReference>
<name>A0AAV6IHC1_9ERIC</name>
<comment type="caution">
    <text evidence="3">The sequence shown here is derived from an EMBL/GenBank/DDBJ whole genome shotgun (WGS) entry which is preliminary data.</text>
</comment>
<comment type="similarity">
    <text evidence="1">Belongs to the UDP-glycosyltransferase family.</text>
</comment>
<dbReference type="SUPFAM" id="SSF53756">
    <property type="entry name" value="UDP-Glycosyltransferase/glycogen phosphorylase"/>
    <property type="match status" value="1"/>
</dbReference>
<gene>
    <name evidence="3" type="ORF">RHGRI_032619</name>
</gene>
<proteinExistence type="inferred from homology"/>
<organism evidence="3 4">
    <name type="scientific">Rhododendron griersonianum</name>
    <dbReference type="NCBI Taxonomy" id="479676"/>
    <lineage>
        <taxon>Eukaryota</taxon>
        <taxon>Viridiplantae</taxon>
        <taxon>Streptophyta</taxon>
        <taxon>Embryophyta</taxon>
        <taxon>Tracheophyta</taxon>
        <taxon>Spermatophyta</taxon>
        <taxon>Magnoliopsida</taxon>
        <taxon>eudicotyledons</taxon>
        <taxon>Gunneridae</taxon>
        <taxon>Pentapetalae</taxon>
        <taxon>asterids</taxon>
        <taxon>Ericales</taxon>
        <taxon>Ericaceae</taxon>
        <taxon>Ericoideae</taxon>
        <taxon>Rhodoreae</taxon>
        <taxon>Rhododendron</taxon>
    </lineage>
</organism>
<evidence type="ECO:0000256" key="1">
    <source>
        <dbReference type="ARBA" id="ARBA00009995"/>
    </source>
</evidence>
<dbReference type="Proteomes" id="UP000823749">
    <property type="component" value="Chromosome 11"/>
</dbReference>
<accession>A0AAV6IHC1</accession>
<protein>
    <recommendedName>
        <fullName evidence="2">Glycosyltransferase N-terminal domain-containing protein</fullName>
    </recommendedName>
</protein>
<dbReference type="Pfam" id="PF26168">
    <property type="entry name" value="Glyco_transf_N"/>
    <property type="match status" value="1"/>
</dbReference>
<feature type="domain" description="Glycosyltransferase N-terminal" evidence="2">
    <location>
        <begin position="7"/>
        <end position="53"/>
    </location>
</feature>
<evidence type="ECO:0000313" key="4">
    <source>
        <dbReference type="Proteomes" id="UP000823749"/>
    </source>
</evidence>
<dbReference type="EMBL" id="JACTNZ010000011">
    <property type="protein sequence ID" value="KAG5526394.1"/>
    <property type="molecule type" value="Genomic_DNA"/>
</dbReference>
<dbReference type="Gene3D" id="3.40.50.2000">
    <property type="entry name" value="Glycogen Phosphorylase B"/>
    <property type="match status" value="1"/>
</dbReference>
<sequence>MGSEALVHVFLVSFPGQGHVNPLLRLGKKLASRGLLVTFSTPESIGKAMRKASNITDEPTPVGDGYIRFRELRTTSAN</sequence>
<reference evidence="3" key="1">
    <citation type="submission" date="2020-08" db="EMBL/GenBank/DDBJ databases">
        <title>Plant Genome Project.</title>
        <authorList>
            <person name="Zhang R.-G."/>
        </authorList>
    </citation>
    <scope>NUCLEOTIDE SEQUENCE</scope>
    <source>
        <strain evidence="3">WSP0</strain>
        <tissue evidence="3">Leaf</tissue>
    </source>
</reference>
<evidence type="ECO:0000313" key="3">
    <source>
        <dbReference type="EMBL" id="KAG5526394.1"/>
    </source>
</evidence>
<keyword evidence="4" id="KW-1185">Reference proteome</keyword>
<dbReference type="AlphaFoldDB" id="A0AAV6IHC1"/>